<evidence type="ECO:0000256" key="3">
    <source>
        <dbReference type="ARBA" id="ARBA00022490"/>
    </source>
</evidence>
<name>G3MLZ3_AMBMU</name>
<dbReference type="FunFam" id="3.40.50.300:FF:000315">
    <property type="entry name" value="Adenylate kinase 1"/>
    <property type="match status" value="1"/>
</dbReference>
<proteinExistence type="evidence at transcript level"/>
<comment type="subcellular location">
    <subcellularLocation>
        <location evidence="1">Cytoplasm</location>
    </subcellularLocation>
</comment>
<comment type="similarity">
    <text evidence="8">Belongs to the adenylate kinase family.</text>
</comment>
<sequence length="196" mass="22091">MDVPLELNVPVVFVFGGPGSGKGTQCEKIVAKYGFTHISSGDLLRAEVQSGSDLGKEMNEIMKKGELVPMVMVLQLLKEAIRKALATAKGFLIDGYPRNVEQGERFEAEVCKCTNLLYFEVKDETMKERLLKRGQTSGRVDDNEETITKRIKTFHDESEPVLEKYKEKVHKVSAEEEPDKVFEAVTTFFDEITKPK</sequence>
<evidence type="ECO:0000256" key="7">
    <source>
        <dbReference type="ARBA" id="ARBA00022840"/>
    </source>
</evidence>
<evidence type="ECO:0000256" key="5">
    <source>
        <dbReference type="ARBA" id="ARBA00022741"/>
    </source>
</evidence>
<dbReference type="PRINTS" id="PR00094">
    <property type="entry name" value="ADENYLTKNASE"/>
</dbReference>
<keyword evidence="7" id="KW-0067">ATP-binding</keyword>
<dbReference type="GO" id="GO:0005524">
    <property type="term" value="F:ATP binding"/>
    <property type="evidence" value="ECO:0007669"/>
    <property type="project" value="UniProtKB-KW"/>
</dbReference>
<keyword evidence="5" id="KW-0547">Nucleotide-binding</keyword>
<dbReference type="InterPro" id="IPR033690">
    <property type="entry name" value="Adenylat_kinase_CS"/>
</dbReference>
<dbReference type="SUPFAM" id="SSF52540">
    <property type="entry name" value="P-loop containing nucleoside triphosphate hydrolases"/>
    <property type="match status" value="1"/>
</dbReference>
<dbReference type="HAMAP" id="MF_00235">
    <property type="entry name" value="Adenylate_kinase_Adk"/>
    <property type="match status" value="1"/>
</dbReference>
<keyword evidence="4 8" id="KW-0808">Transferase</keyword>
<dbReference type="EMBL" id="JO842894">
    <property type="protein sequence ID" value="AEO34511.1"/>
    <property type="molecule type" value="mRNA"/>
</dbReference>
<dbReference type="PROSITE" id="PS00113">
    <property type="entry name" value="ADENYLATE_KINASE"/>
    <property type="match status" value="1"/>
</dbReference>
<evidence type="ECO:0000256" key="2">
    <source>
        <dbReference type="ARBA" id="ARBA00012955"/>
    </source>
</evidence>
<evidence type="ECO:0000256" key="6">
    <source>
        <dbReference type="ARBA" id="ARBA00022777"/>
    </source>
</evidence>
<evidence type="ECO:0000256" key="4">
    <source>
        <dbReference type="ARBA" id="ARBA00022679"/>
    </source>
</evidence>
<reference evidence="9" key="1">
    <citation type="journal article" date="2011" name="PLoS ONE">
        <title>A deep insight into the sialotranscriptome of the gulf coast tick, Amblyomma maculatum.</title>
        <authorList>
            <person name="Karim S."/>
            <person name="Singh P."/>
            <person name="Ribeiro J.M."/>
        </authorList>
    </citation>
    <scope>NUCLEOTIDE SEQUENCE</scope>
    <source>
        <tissue evidence="9">Salivary gland</tissue>
    </source>
</reference>
<dbReference type="AlphaFoldDB" id="G3MLZ3"/>
<dbReference type="Pfam" id="PF00406">
    <property type="entry name" value="ADK"/>
    <property type="match status" value="1"/>
</dbReference>
<dbReference type="EC" id="2.7.4.3" evidence="2"/>
<keyword evidence="3" id="KW-0963">Cytoplasm</keyword>
<keyword evidence="6 8" id="KW-0418">Kinase</keyword>
<dbReference type="PANTHER" id="PTHR23359">
    <property type="entry name" value="NUCLEOTIDE KINASE"/>
    <property type="match status" value="1"/>
</dbReference>
<protein>
    <recommendedName>
        <fullName evidence="2">adenylate kinase</fullName>
        <ecNumber evidence="2">2.7.4.3</ecNumber>
    </recommendedName>
</protein>
<organism evidence="9">
    <name type="scientific">Amblyomma maculatum</name>
    <name type="common">Gulf Coast tick</name>
    <dbReference type="NCBI Taxonomy" id="34609"/>
    <lineage>
        <taxon>Eukaryota</taxon>
        <taxon>Metazoa</taxon>
        <taxon>Ecdysozoa</taxon>
        <taxon>Arthropoda</taxon>
        <taxon>Chelicerata</taxon>
        <taxon>Arachnida</taxon>
        <taxon>Acari</taxon>
        <taxon>Parasitiformes</taxon>
        <taxon>Ixodida</taxon>
        <taxon>Ixodoidea</taxon>
        <taxon>Ixodidae</taxon>
        <taxon>Amblyomminae</taxon>
        <taxon>Amblyomma</taxon>
    </lineage>
</organism>
<evidence type="ECO:0000256" key="8">
    <source>
        <dbReference type="RuleBase" id="RU003330"/>
    </source>
</evidence>
<dbReference type="GO" id="GO:0004017">
    <property type="term" value="F:AMP kinase activity"/>
    <property type="evidence" value="ECO:0007669"/>
    <property type="project" value="UniProtKB-EC"/>
</dbReference>
<dbReference type="Gene3D" id="3.40.50.300">
    <property type="entry name" value="P-loop containing nucleotide triphosphate hydrolases"/>
    <property type="match status" value="1"/>
</dbReference>
<dbReference type="CDD" id="cd01428">
    <property type="entry name" value="ADK"/>
    <property type="match status" value="1"/>
</dbReference>
<dbReference type="InterPro" id="IPR027417">
    <property type="entry name" value="P-loop_NTPase"/>
</dbReference>
<evidence type="ECO:0000313" key="9">
    <source>
        <dbReference type="EMBL" id="AEO34511.1"/>
    </source>
</evidence>
<accession>G3MLZ3</accession>
<dbReference type="GO" id="GO:0005737">
    <property type="term" value="C:cytoplasm"/>
    <property type="evidence" value="ECO:0007669"/>
    <property type="project" value="UniProtKB-SubCell"/>
</dbReference>
<dbReference type="InterPro" id="IPR000850">
    <property type="entry name" value="Adenylat/UMP-CMP_kin"/>
</dbReference>
<evidence type="ECO:0000256" key="1">
    <source>
        <dbReference type="ARBA" id="ARBA00004496"/>
    </source>
</evidence>